<dbReference type="AlphaFoldDB" id="A0A5C4RT97"/>
<name>A0A5C4RT97_9GAMM</name>
<dbReference type="RefSeq" id="WP_139445047.1">
    <property type="nucleotide sequence ID" value="NZ_SMDR01000001.1"/>
</dbReference>
<keyword evidence="1" id="KW-0732">Signal</keyword>
<feature type="signal peptide" evidence="1">
    <location>
        <begin position="1"/>
        <end position="28"/>
    </location>
</feature>
<comment type="caution">
    <text evidence="2">The sequence shown here is derived from an EMBL/GenBank/DDBJ whole genome shotgun (WGS) entry which is preliminary data.</text>
</comment>
<evidence type="ECO:0008006" key="4">
    <source>
        <dbReference type="Google" id="ProtNLM"/>
    </source>
</evidence>
<dbReference type="Proteomes" id="UP000305760">
    <property type="component" value="Unassembled WGS sequence"/>
</dbReference>
<keyword evidence="3" id="KW-1185">Reference proteome</keyword>
<reference evidence="2 3" key="1">
    <citation type="submission" date="2019-03" db="EMBL/GenBank/DDBJ databases">
        <title>Arenimonas daejeonensis sp. nov., isolated from compost.</title>
        <authorList>
            <person name="Jeon C.O."/>
        </authorList>
    </citation>
    <scope>NUCLEOTIDE SEQUENCE [LARGE SCALE GENOMIC DNA]</scope>
    <source>
        <strain evidence="2 3">R29</strain>
    </source>
</reference>
<proteinExistence type="predicted"/>
<evidence type="ECO:0000313" key="3">
    <source>
        <dbReference type="Proteomes" id="UP000305760"/>
    </source>
</evidence>
<evidence type="ECO:0000313" key="2">
    <source>
        <dbReference type="EMBL" id="TNJ34553.1"/>
    </source>
</evidence>
<dbReference type="OrthoDB" id="5966637at2"/>
<dbReference type="Gene3D" id="2.30.30.40">
    <property type="entry name" value="SH3 Domains"/>
    <property type="match status" value="1"/>
</dbReference>
<sequence length="177" mass="17989">MQSNPRTPRPHVLALALAGALATGAVLAETGTVLKDSPVLKEPMGSAEVLAQLSARETVEITARQGAWAGVTTPAGVAGWTRVLNLRTGSGLPGNDGGGSLVAAFRTGSSSNAVSTGVKGLSADQLMNASANTAEVALLDSFAANPGQAQQFAAQAPLSAQKVNYLEEGRGGRRRQR</sequence>
<accession>A0A5C4RT97</accession>
<dbReference type="EMBL" id="SMDR01000001">
    <property type="protein sequence ID" value="TNJ34553.1"/>
    <property type="molecule type" value="Genomic_DNA"/>
</dbReference>
<evidence type="ECO:0000256" key="1">
    <source>
        <dbReference type="SAM" id="SignalP"/>
    </source>
</evidence>
<feature type="chain" id="PRO_5022914053" description="SH3 domain-containing protein" evidence="1">
    <location>
        <begin position="29"/>
        <end position="177"/>
    </location>
</feature>
<gene>
    <name evidence="2" type="ORF">E1B00_01840</name>
</gene>
<organism evidence="2 3">
    <name type="scientific">Arenimonas terrae</name>
    <dbReference type="NCBI Taxonomy" id="2546226"/>
    <lineage>
        <taxon>Bacteria</taxon>
        <taxon>Pseudomonadati</taxon>
        <taxon>Pseudomonadota</taxon>
        <taxon>Gammaproteobacteria</taxon>
        <taxon>Lysobacterales</taxon>
        <taxon>Lysobacteraceae</taxon>
        <taxon>Arenimonas</taxon>
    </lineage>
</organism>
<protein>
    <recommendedName>
        <fullName evidence="4">SH3 domain-containing protein</fullName>
    </recommendedName>
</protein>